<name>A0A6J3KGQ8_9HYME</name>
<reference evidence="12" key="1">
    <citation type="submission" date="2025-08" db="UniProtKB">
        <authorList>
            <consortium name="RefSeq"/>
        </authorList>
    </citation>
    <scope>IDENTIFICATION</scope>
    <source>
        <tissue evidence="12">Muscle</tissue>
    </source>
</reference>
<dbReference type="AlphaFoldDB" id="A0A6J3KGQ8"/>
<comment type="caution">
    <text evidence="10">Lacks conserved residue(s) required for the propagation of feature annotation.</text>
</comment>
<evidence type="ECO:0000256" key="3">
    <source>
        <dbReference type="ARBA" id="ARBA00022606"/>
    </source>
</evidence>
<protein>
    <recommendedName>
        <fullName evidence="10">Odorant receptor</fullName>
    </recommendedName>
</protein>
<dbReference type="InterPro" id="IPR004117">
    <property type="entry name" value="7tm6_olfct_rcpt"/>
</dbReference>
<evidence type="ECO:0000256" key="4">
    <source>
        <dbReference type="ARBA" id="ARBA00022692"/>
    </source>
</evidence>
<evidence type="ECO:0000256" key="6">
    <source>
        <dbReference type="ARBA" id="ARBA00022989"/>
    </source>
</evidence>
<keyword evidence="3 10" id="KW-0716">Sensory transduction</keyword>
<feature type="transmembrane region" description="Helical" evidence="10">
    <location>
        <begin position="277"/>
        <end position="300"/>
    </location>
</feature>
<evidence type="ECO:0000256" key="1">
    <source>
        <dbReference type="ARBA" id="ARBA00004651"/>
    </source>
</evidence>
<evidence type="ECO:0000256" key="8">
    <source>
        <dbReference type="ARBA" id="ARBA00023170"/>
    </source>
</evidence>
<keyword evidence="4 10" id="KW-0812">Transmembrane</keyword>
<comment type="similarity">
    <text evidence="10">Belongs to the insect chemoreceptor superfamily. Heteromeric odorant receptor channel (TC 1.A.69) family.</text>
</comment>
<dbReference type="GO" id="GO:0005549">
    <property type="term" value="F:odorant binding"/>
    <property type="evidence" value="ECO:0007669"/>
    <property type="project" value="InterPro"/>
</dbReference>
<keyword evidence="8 10" id="KW-0675">Receptor</keyword>
<dbReference type="Pfam" id="PF02949">
    <property type="entry name" value="7tm_6"/>
    <property type="match status" value="1"/>
</dbReference>
<evidence type="ECO:0000256" key="7">
    <source>
        <dbReference type="ARBA" id="ARBA00023136"/>
    </source>
</evidence>
<organism evidence="11 12">
    <name type="scientific">Bombus vosnesenskii</name>
    <dbReference type="NCBI Taxonomy" id="207650"/>
    <lineage>
        <taxon>Eukaryota</taxon>
        <taxon>Metazoa</taxon>
        <taxon>Ecdysozoa</taxon>
        <taxon>Arthropoda</taxon>
        <taxon>Hexapoda</taxon>
        <taxon>Insecta</taxon>
        <taxon>Pterygota</taxon>
        <taxon>Neoptera</taxon>
        <taxon>Endopterygota</taxon>
        <taxon>Hymenoptera</taxon>
        <taxon>Apocrita</taxon>
        <taxon>Aculeata</taxon>
        <taxon>Apoidea</taxon>
        <taxon>Anthophila</taxon>
        <taxon>Apidae</taxon>
        <taxon>Bombus</taxon>
        <taxon>Pyrobombus</taxon>
    </lineage>
</organism>
<evidence type="ECO:0000256" key="10">
    <source>
        <dbReference type="RuleBase" id="RU351113"/>
    </source>
</evidence>
<keyword evidence="6 10" id="KW-1133">Transmembrane helix</keyword>
<dbReference type="KEGG" id="bvk:117234715"/>
<dbReference type="PANTHER" id="PTHR21137">
    <property type="entry name" value="ODORANT RECEPTOR"/>
    <property type="match status" value="1"/>
</dbReference>
<dbReference type="GO" id="GO:0007165">
    <property type="term" value="P:signal transduction"/>
    <property type="evidence" value="ECO:0007669"/>
    <property type="project" value="UniProtKB-KW"/>
</dbReference>
<keyword evidence="5 10" id="KW-0552">Olfaction</keyword>
<proteinExistence type="inferred from homology"/>
<feature type="transmembrane region" description="Helical" evidence="10">
    <location>
        <begin position="312"/>
        <end position="332"/>
    </location>
</feature>
<feature type="transmembrane region" description="Helical" evidence="10">
    <location>
        <begin position="198"/>
        <end position="226"/>
    </location>
</feature>
<sequence>MSKCSAMKKTSQLTKREEDMKYATRYVKPILGAIGAWPVSFSPSFTSKILLRIEHILTYFLFFLIIVPTIMYVFFKEKNNKIRLKLMGPIINCTMQFCKYTILLWRASEVQKGLDVMKQDWITATDENRLIFRSKAKIARRVVLTAAITMYGGGLCYRTILPLLKGSIVTPDNITIRPLPCPSYFVILDEQKSPNYEILFLVQILAGFVIYAVISGSCGLSALFVLHACSMLRILVDKMKALVDLRDMSDTMVQRRIMDIVEYQTKIKRFLKNIETITEYICLTEMMGGTCLVCLVGYYILMEWENNNIAAVLIYVTLQISCTFCVFILCYIGQLLIDENQIVGQASCMINWYHLSTKHMRSLILIIAMSNYPMKLMAGKMIEMSLATFTGVMKLSMGYLNILREVI</sequence>
<evidence type="ECO:0000256" key="9">
    <source>
        <dbReference type="ARBA" id="ARBA00023224"/>
    </source>
</evidence>
<dbReference type="Proteomes" id="UP000504631">
    <property type="component" value="Unplaced"/>
</dbReference>
<keyword evidence="7 10" id="KW-0472">Membrane</keyword>
<gene>
    <name evidence="12" type="primary">LOC117234715</name>
</gene>
<keyword evidence="2" id="KW-1003">Cell membrane</keyword>
<dbReference type="RefSeq" id="XP_033352085.1">
    <property type="nucleotide sequence ID" value="XM_033496194.1"/>
</dbReference>
<keyword evidence="9 10" id="KW-0807">Transducer</keyword>
<evidence type="ECO:0000256" key="2">
    <source>
        <dbReference type="ARBA" id="ARBA00022475"/>
    </source>
</evidence>
<dbReference type="GO" id="GO:0004984">
    <property type="term" value="F:olfactory receptor activity"/>
    <property type="evidence" value="ECO:0007669"/>
    <property type="project" value="InterPro"/>
</dbReference>
<evidence type="ECO:0000256" key="5">
    <source>
        <dbReference type="ARBA" id="ARBA00022725"/>
    </source>
</evidence>
<accession>A0A6J3KGQ8</accession>
<comment type="subcellular location">
    <subcellularLocation>
        <location evidence="1 10">Cell membrane</location>
        <topology evidence="1 10">Multi-pass membrane protein</topology>
    </subcellularLocation>
</comment>
<dbReference type="GeneID" id="117234715"/>
<feature type="transmembrane region" description="Helical" evidence="10">
    <location>
        <begin position="142"/>
        <end position="160"/>
    </location>
</feature>
<feature type="transmembrane region" description="Helical" evidence="10">
    <location>
        <begin position="56"/>
        <end position="75"/>
    </location>
</feature>
<evidence type="ECO:0000313" key="12">
    <source>
        <dbReference type="RefSeq" id="XP_033352085.1"/>
    </source>
</evidence>
<dbReference type="GO" id="GO:0005886">
    <property type="term" value="C:plasma membrane"/>
    <property type="evidence" value="ECO:0007669"/>
    <property type="project" value="UniProtKB-SubCell"/>
</dbReference>
<keyword evidence="11" id="KW-1185">Reference proteome</keyword>
<dbReference type="PANTHER" id="PTHR21137:SF35">
    <property type="entry name" value="ODORANT RECEPTOR 19A-RELATED"/>
    <property type="match status" value="1"/>
</dbReference>
<evidence type="ECO:0000313" key="11">
    <source>
        <dbReference type="Proteomes" id="UP000504631"/>
    </source>
</evidence>